<dbReference type="InterPro" id="IPR027417">
    <property type="entry name" value="P-loop_NTPase"/>
</dbReference>
<evidence type="ECO:0000313" key="4">
    <source>
        <dbReference type="Proteomes" id="UP000196694"/>
    </source>
</evidence>
<comment type="caution">
    <text evidence="3">The sequence shown here is derived from an EMBL/GenBank/DDBJ whole genome shotgun (WGS) entry which is preliminary data.</text>
</comment>
<dbReference type="Gene3D" id="3.40.50.300">
    <property type="entry name" value="P-loop containing nucleotide triphosphate hydrolases"/>
    <property type="match status" value="1"/>
</dbReference>
<gene>
    <name evidence="3" type="ORF">Pdsh_01330</name>
</gene>
<dbReference type="Pfam" id="PF07728">
    <property type="entry name" value="AAA_5"/>
    <property type="match status" value="1"/>
</dbReference>
<dbReference type="Proteomes" id="UP000196694">
    <property type="component" value="Unassembled WGS sequence"/>
</dbReference>
<protein>
    <recommendedName>
        <fullName evidence="2">ATPase dynein-related AAA domain-containing protein</fullName>
    </recommendedName>
</protein>
<dbReference type="InterPro" id="IPR011704">
    <property type="entry name" value="ATPase_dyneun-rel_AAA"/>
</dbReference>
<evidence type="ECO:0000256" key="1">
    <source>
        <dbReference type="SAM" id="MobiDB-lite"/>
    </source>
</evidence>
<feature type="domain" description="ATPase dynein-related AAA" evidence="2">
    <location>
        <begin position="322"/>
        <end position="501"/>
    </location>
</feature>
<evidence type="ECO:0000313" key="3">
    <source>
        <dbReference type="EMBL" id="OWJ55468.1"/>
    </source>
</evidence>
<feature type="compositionally biased region" description="Low complexity" evidence="1">
    <location>
        <begin position="102"/>
        <end position="113"/>
    </location>
</feature>
<dbReference type="GO" id="GO:0005524">
    <property type="term" value="F:ATP binding"/>
    <property type="evidence" value="ECO:0007669"/>
    <property type="project" value="InterPro"/>
</dbReference>
<name>A0A211YQY6_9CREN</name>
<proteinExistence type="predicted"/>
<dbReference type="EMBL" id="NCQP01000001">
    <property type="protein sequence ID" value="OWJ55468.1"/>
    <property type="molecule type" value="Genomic_DNA"/>
</dbReference>
<sequence length="598" mass="68674">MRAMDVQRCYQCENPKVSYVNANRFHVYFYCTKREKSLSCYVILESNTDIYILDEWKSINKLTREYRCRRLIPRPCKKFDHAKKVTKASLSAIMQSKKTKTKSSSQPPQLLSSAVRASQNNWQDHKEKTVLDLQHTQLSFRTQEEKNQSKSKNEDVSRQLGEAARLINPRLCIEEVKEIKEKVNIFEKNLESIRSDFQIYVRSIMESELKDIIGKIVKEELNNLFNNIMLDWPLINRTITYSSNENAEIDKSNEVVNNLNYIINLLLKLAKINDDEIDEFIVNTVEDICRNINIGELREECKTIYTHILREMLKHVLVSRRVFIVGPPRAGKTYLSVEILPRLLERIVNNIDKNAVKVVVEYCPISIDTGRAELVGTVVSDNNGRLVYLPGCIARALNYAAQGILPVLVLDEVNRTEIDKVGGELLSMLSFERRIVVTPRLKILAEDNVAVFNDYVYLKHLISTLAKEGGYTIEQPFIIVSSANDVETSLLFPFSIAFQLRFPIIRVNGISLGTLLNIMRFKEGHNKCICRKLASIGINCDIFEVGIWAVRDIMNIYRASFIDDNDKCNLLSELLGFTQHSLRDGIKTICSSCIRMPQ</sequence>
<reference evidence="3 4" key="1">
    <citation type="submission" date="2017-05" db="EMBL/GenBank/DDBJ databases">
        <title>The draft genome of the hyperthermophilic archaeon 'Pyrodictium delaneyi strain Hulk', an iron and nitrate reducer, reveals the capacity for sulfate reduction.</title>
        <authorList>
            <person name="Demey L.M."/>
            <person name="Miller C."/>
            <person name="Manzella M."/>
            <person name="Reguera G."/>
            <person name="Kashefi K."/>
        </authorList>
    </citation>
    <scope>NUCLEOTIDE SEQUENCE [LARGE SCALE GENOMIC DNA]</scope>
    <source>
        <strain evidence="3 4">Hulk</strain>
    </source>
</reference>
<organism evidence="3 4">
    <name type="scientific">Pyrodictium delaneyi</name>
    <dbReference type="NCBI Taxonomy" id="1273541"/>
    <lineage>
        <taxon>Archaea</taxon>
        <taxon>Thermoproteota</taxon>
        <taxon>Thermoprotei</taxon>
        <taxon>Desulfurococcales</taxon>
        <taxon>Pyrodictiaceae</taxon>
        <taxon>Pyrodictium</taxon>
    </lineage>
</organism>
<accession>A0A211YQY6</accession>
<feature type="region of interest" description="Disordered" evidence="1">
    <location>
        <begin position="94"/>
        <end position="117"/>
    </location>
</feature>
<dbReference type="GO" id="GO:0016887">
    <property type="term" value="F:ATP hydrolysis activity"/>
    <property type="evidence" value="ECO:0007669"/>
    <property type="project" value="InterPro"/>
</dbReference>
<dbReference type="AlphaFoldDB" id="A0A211YQY6"/>
<keyword evidence="4" id="KW-1185">Reference proteome</keyword>
<evidence type="ECO:0000259" key="2">
    <source>
        <dbReference type="Pfam" id="PF07728"/>
    </source>
</evidence>
<dbReference type="SUPFAM" id="SSF52540">
    <property type="entry name" value="P-loop containing nucleoside triphosphate hydrolases"/>
    <property type="match status" value="1"/>
</dbReference>